<organism evidence="1 2">
    <name type="scientific">Vicia faba</name>
    <name type="common">Broad bean</name>
    <name type="synonym">Faba vulgaris</name>
    <dbReference type="NCBI Taxonomy" id="3906"/>
    <lineage>
        <taxon>Eukaryota</taxon>
        <taxon>Viridiplantae</taxon>
        <taxon>Streptophyta</taxon>
        <taxon>Embryophyta</taxon>
        <taxon>Tracheophyta</taxon>
        <taxon>Spermatophyta</taxon>
        <taxon>Magnoliopsida</taxon>
        <taxon>eudicotyledons</taxon>
        <taxon>Gunneridae</taxon>
        <taxon>Pentapetalae</taxon>
        <taxon>rosids</taxon>
        <taxon>fabids</taxon>
        <taxon>Fabales</taxon>
        <taxon>Fabaceae</taxon>
        <taxon>Papilionoideae</taxon>
        <taxon>50 kb inversion clade</taxon>
        <taxon>NPAAA clade</taxon>
        <taxon>Hologalegina</taxon>
        <taxon>IRL clade</taxon>
        <taxon>Fabeae</taxon>
        <taxon>Vicia</taxon>
    </lineage>
</organism>
<dbReference type="AlphaFoldDB" id="A0AAV0ZXT5"/>
<dbReference type="PANTHER" id="PTHR35046">
    <property type="entry name" value="ZINC KNUCKLE (CCHC-TYPE) FAMILY PROTEIN"/>
    <property type="match status" value="1"/>
</dbReference>
<dbReference type="PANTHER" id="PTHR35046:SF26">
    <property type="entry name" value="RNA-DIRECTED DNA POLYMERASE"/>
    <property type="match status" value="1"/>
</dbReference>
<keyword evidence="2" id="KW-1185">Reference proteome</keyword>
<dbReference type="GO" id="GO:0003676">
    <property type="term" value="F:nucleic acid binding"/>
    <property type="evidence" value="ECO:0007669"/>
    <property type="project" value="InterPro"/>
</dbReference>
<reference evidence="1 2" key="1">
    <citation type="submission" date="2023-01" db="EMBL/GenBank/DDBJ databases">
        <authorList>
            <person name="Kreplak J."/>
        </authorList>
    </citation>
    <scope>NUCLEOTIDE SEQUENCE [LARGE SCALE GENOMIC DNA]</scope>
</reference>
<evidence type="ECO:0008006" key="3">
    <source>
        <dbReference type="Google" id="ProtNLM"/>
    </source>
</evidence>
<name>A0AAV0ZXT5_VICFA</name>
<dbReference type="Proteomes" id="UP001157006">
    <property type="component" value="Chromosome 3"/>
</dbReference>
<dbReference type="InterPro" id="IPR012337">
    <property type="entry name" value="RNaseH-like_sf"/>
</dbReference>
<sequence length="141" mass="16336">MDFIWVVYDRLTKFSHFKALPTKFSAKYLDLDFSIEICHLHGVPTSIVSYRDPLFLNIFRKELFRAQGTTLKYYSAYHLETDGETEVVNHCLKTYLRCFISDNLKAFRGKDLSTHFTLIPTDLEGSEDETNSLTRSHASPS</sequence>
<dbReference type="Gene3D" id="3.30.420.10">
    <property type="entry name" value="Ribonuclease H-like superfamily/Ribonuclease H"/>
    <property type="match status" value="1"/>
</dbReference>
<dbReference type="SUPFAM" id="SSF53098">
    <property type="entry name" value="Ribonuclease H-like"/>
    <property type="match status" value="1"/>
</dbReference>
<dbReference type="EMBL" id="OX451738">
    <property type="protein sequence ID" value="CAI8602466.1"/>
    <property type="molecule type" value="Genomic_DNA"/>
</dbReference>
<dbReference type="InterPro" id="IPR036397">
    <property type="entry name" value="RNaseH_sf"/>
</dbReference>
<protein>
    <recommendedName>
        <fullName evidence="3">Integrase catalytic domain-containing protein</fullName>
    </recommendedName>
</protein>
<evidence type="ECO:0000313" key="1">
    <source>
        <dbReference type="EMBL" id="CAI8602466.1"/>
    </source>
</evidence>
<evidence type="ECO:0000313" key="2">
    <source>
        <dbReference type="Proteomes" id="UP001157006"/>
    </source>
</evidence>
<gene>
    <name evidence="1" type="ORF">VFH_III041360</name>
</gene>
<accession>A0AAV0ZXT5</accession>
<proteinExistence type="predicted"/>